<dbReference type="EMBL" id="RSCL01000064">
    <property type="protein sequence ID" value="RUS93111.1"/>
    <property type="molecule type" value="Genomic_DNA"/>
</dbReference>
<reference evidence="2" key="2">
    <citation type="journal article" date="2019" name="Genome Biol. Evol.">
        <title>Day and night: Metabolic profiles and evolutionary relationships of six axenic non-marine cyanobacteria.</title>
        <authorList>
            <person name="Will S.E."/>
            <person name="Henke P."/>
            <person name="Boedeker C."/>
            <person name="Huang S."/>
            <person name="Brinkmann H."/>
            <person name="Rohde M."/>
            <person name="Jarek M."/>
            <person name="Friedl T."/>
            <person name="Seufert S."/>
            <person name="Schumacher M."/>
            <person name="Overmann J."/>
            <person name="Neumann-Schaal M."/>
            <person name="Petersen J."/>
        </authorList>
    </citation>
    <scope>NUCLEOTIDE SEQUENCE [LARGE SCALE GENOMIC DNA]</scope>
    <source>
        <strain evidence="2">PCC 7102</strain>
    </source>
</reference>
<keyword evidence="3" id="KW-1185">Reference proteome</keyword>
<organism evidence="2 3">
    <name type="scientific">Dulcicalothrix desertica PCC 7102</name>
    <dbReference type="NCBI Taxonomy" id="232991"/>
    <lineage>
        <taxon>Bacteria</taxon>
        <taxon>Bacillati</taxon>
        <taxon>Cyanobacteriota</taxon>
        <taxon>Cyanophyceae</taxon>
        <taxon>Nostocales</taxon>
        <taxon>Calotrichaceae</taxon>
        <taxon>Dulcicalothrix</taxon>
    </lineage>
</organism>
<dbReference type="AlphaFoldDB" id="A0A433UH01"/>
<dbReference type="OrthoDB" id="526902at2"/>
<dbReference type="Proteomes" id="UP000271624">
    <property type="component" value="Unassembled WGS sequence"/>
</dbReference>
<sequence length="348" mass="38660">MADMEVNAQNADSGQKGKLLLIAGMDVGNGYVKFSSDVVTERFPSYLEYYNHRPSETPREGYVEYLEGKADLPTQIWASGWLAYERNPVGTLRATDDPQAKVKQPLQHLMGALSYIEKNYAEIEVYLCVSLHQKEGLEESLIAALEGTHIVKFGGKIIPTKVTVKVLKVYEEGHCAIAANADKLNLQGHNIIIDLGNRTNIATLIGSKGVMIERNPLDFGVEYLIKNISQNPKFTERLNGEITIPHLIRLGIESREFKYGKLFSFSDIYDAELKPWIQKALTPVFKFIQPWKINADACLIIGGGALLPKVKEALELKGFVVADDPVWSNAIGLKKAAKHLYQTVNANG</sequence>
<comment type="caution">
    <text evidence="2">The sequence shown here is derived from an EMBL/GenBank/DDBJ whole genome shotgun (WGS) entry which is preliminary data.</text>
</comment>
<gene>
    <name evidence="2" type="ORF">DSM106972_097430</name>
</gene>
<dbReference type="SUPFAM" id="SSF53067">
    <property type="entry name" value="Actin-like ATPase domain"/>
    <property type="match status" value="1"/>
</dbReference>
<proteinExistence type="predicted"/>
<dbReference type="CDD" id="cd10227">
    <property type="entry name" value="ASKHA_NBD_ParM-like"/>
    <property type="match status" value="1"/>
</dbReference>
<evidence type="ECO:0000313" key="2">
    <source>
        <dbReference type="EMBL" id="RUS93111.1"/>
    </source>
</evidence>
<feature type="domain" description="Actin-like protein N-terminal" evidence="1">
    <location>
        <begin position="24"/>
        <end position="173"/>
    </location>
</feature>
<accession>A0A433UH01</accession>
<dbReference type="RefSeq" id="WP_127087639.1">
    <property type="nucleotide sequence ID" value="NZ_RSCL01000064.1"/>
</dbReference>
<dbReference type="InterPro" id="IPR043129">
    <property type="entry name" value="ATPase_NBD"/>
</dbReference>
<dbReference type="Pfam" id="PF17989">
    <property type="entry name" value="ALP_N"/>
    <property type="match status" value="1"/>
</dbReference>
<reference evidence="2" key="1">
    <citation type="submission" date="2018-12" db="EMBL/GenBank/DDBJ databases">
        <authorList>
            <person name="Will S."/>
            <person name="Neumann-Schaal M."/>
            <person name="Henke P."/>
        </authorList>
    </citation>
    <scope>NUCLEOTIDE SEQUENCE</scope>
    <source>
        <strain evidence="2">PCC 7102</strain>
    </source>
</reference>
<name>A0A433UH01_9CYAN</name>
<evidence type="ECO:0000313" key="3">
    <source>
        <dbReference type="Proteomes" id="UP000271624"/>
    </source>
</evidence>
<protein>
    <recommendedName>
        <fullName evidence="1">Actin-like protein N-terminal domain-containing protein</fullName>
    </recommendedName>
</protein>
<evidence type="ECO:0000259" key="1">
    <source>
        <dbReference type="Pfam" id="PF17989"/>
    </source>
</evidence>
<dbReference type="InterPro" id="IPR040607">
    <property type="entry name" value="ALP_N"/>
</dbReference>
<dbReference type="Gene3D" id="3.30.420.40">
    <property type="match status" value="2"/>
</dbReference>